<keyword evidence="3" id="KW-0378">Hydrolase</keyword>
<dbReference type="GO" id="GO:0016887">
    <property type="term" value="F:ATP hydrolysis activity"/>
    <property type="evidence" value="ECO:0007669"/>
    <property type="project" value="InterPro"/>
</dbReference>
<dbReference type="GO" id="GO:0005634">
    <property type="term" value="C:nucleus"/>
    <property type="evidence" value="ECO:0007669"/>
    <property type="project" value="TreeGrafter"/>
</dbReference>
<dbReference type="SMART" id="SM00382">
    <property type="entry name" value="AAA"/>
    <property type="match status" value="1"/>
</dbReference>
<keyword evidence="1" id="KW-0547">Nucleotide-binding</keyword>
<feature type="domain" description="AAA+ ATPase" evidence="2">
    <location>
        <begin position="101"/>
        <end position="224"/>
    </location>
</feature>
<dbReference type="GO" id="GO:0005524">
    <property type="term" value="F:ATP binding"/>
    <property type="evidence" value="ECO:0007669"/>
    <property type="project" value="UniProtKB-KW"/>
</dbReference>
<proteinExistence type="inferred from homology"/>
<dbReference type="InterPro" id="IPR027417">
    <property type="entry name" value="P-loop_NTPase"/>
</dbReference>
<dbReference type="Proteomes" id="UP000053477">
    <property type="component" value="Unassembled WGS sequence"/>
</dbReference>
<dbReference type="OrthoDB" id="2115716at2759"/>
<dbReference type="Pfam" id="PF00004">
    <property type="entry name" value="AAA"/>
    <property type="match status" value="1"/>
</dbReference>
<keyword evidence="1" id="KW-0067">ATP-binding</keyword>
<dbReference type="AlphaFoldDB" id="A0A0H2RT83"/>
<dbReference type="PANTHER" id="PTHR23077:SF132">
    <property type="entry name" value="ATP-DEPENDENT ZN PROTEASE"/>
    <property type="match status" value="1"/>
</dbReference>
<evidence type="ECO:0000313" key="3">
    <source>
        <dbReference type="EMBL" id="KLO15225.1"/>
    </source>
</evidence>
<evidence type="ECO:0000256" key="1">
    <source>
        <dbReference type="RuleBase" id="RU003651"/>
    </source>
</evidence>
<keyword evidence="4" id="KW-1185">Reference proteome</keyword>
<comment type="similarity">
    <text evidence="1">Belongs to the AAA ATPase family.</text>
</comment>
<dbReference type="InterPro" id="IPR003960">
    <property type="entry name" value="ATPase_AAA_CS"/>
</dbReference>
<dbReference type="GO" id="GO:0003723">
    <property type="term" value="F:RNA binding"/>
    <property type="evidence" value="ECO:0007669"/>
    <property type="project" value="TreeGrafter"/>
</dbReference>
<dbReference type="PANTHER" id="PTHR23077">
    <property type="entry name" value="AAA-FAMILY ATPASE"/>
    <property type="match status" value="1"/>
</dbReference>
<reference evidence="3 4" key="1">
    <citation type="submission" date="2015-04" db="EMBL/GenBank/DDBJ databases">
        <title>Complete genome sequence of Schizopora paradoxa KUC8140, a cosmopolitan wood degrader in East Asia.</title>
        <authorList>
            <consortium name="DOE Joint Genome Institute"/>
            <person name="Min B."/>
            <person name="Park H."/>
            <person name="Jang Y."/>
            <person name="Kim J.-J."/>
            <person name="Kim K.H."/>
            <person name="Pangilinan J."/>
            <person name="Lipzen A."/>
            <person name="Riley R."/>
            <person name="Grigoriev I.V."/>
            <person name="Spatafora J.W."/>
            <person name="Choi I.-G."/>
        </authorList>
    </citation>
    <scope>NUCLEOTIDE SEQUENCE [LARGE SCALE GENOMIC DNA]</scope>
    <source>
        <strain evidence="3 4">KUC8140</strain>
    </source>
</reference>
<dbReference type="InterPro" id="IPR050168">
    <property type="entry name" value="AAA_ATPase_domain"/>
</dbReference>
<dbReference type="CDD" id="cd19481">
    <property type="entry name" value="RecA-like_protease"/>
    <property type="match status" value="1"/>
</dbReference>
<accession>A0A0H2RT83</accession>
<dbReference type="InterPro" id="IPR003593">
    <property type="entry name" value="AAA+_ATPase"/>
</dbReference>
<name>A0A0H2RT83_9AGAM</name>
<sequence>MQETLYHFVYETRVDEKALANLKSPGHELISEVFEWAAQLKEEIWVFQGGCWSKDKALWQSIQSSSWEDIVLEDEFLDGLRRDTQTFFESKSFYEELGIAWKRGILLLGPPGNGKTESIKVLLHESNQKALYVKSFTTQMGPEEGVRSIFKHARNNAPCILVIEDLDSLVSDDVRSFFLNEIDGLGQNEGILTIATTNHPEKIDDAIINRPSRFDVKYNFDLPTEELRRKYALKWIHKAMALKAGLSFGDDIEKLSQDIAKETDGWSFAFLKEL</sequence>
<evidence type="ECO:0000313" key="4">
    <source>
        <dbReference type="Proteomes" id="UP000053477"/>
    </source>
</evidence>
<dbReference type="InParanoid" id="A0A0H2RT83"/>
<dbReference type="STRING" id="27342.A0A0H2RT83"/>
<dbReference type="SUPFAM" id="SSF52540">
    <property type="entry name" value="P-loop containing nucleoside triphosphate hydrolases"/>
    <property type="match status" value="1"/>
</dbReference>
<dbReference type="GO" id="GO:0042254">
    <property type="term" value="P:ribosome biogenesis"/>
    <property type="evidence" value="ECO:0007669"/>
    <property type="project" value="TreeGrafter"/>
</dbReference>
<dbReference type="Gene3D" id="3.40.50.300">
    <property type="entry name" value="P-loop containing nucleotide triphosphate hydrolases"/>
    <property type="match status" value="1"/>
</dbReference>
<dbReference type="PROSITE" id="PS00674">
    <property type="entry name" value="AAA"/>
    <property type="match status" value="1"/>
</dbReference>
<dbReference type="EMBL" id="KQ085933">
    <property type="protein sequence ID" value="KLO15225.1"/>
    <property type="molecule type" value="Genomic_DNA"/>
</dbReference>
<protein>
    <submittedName>
        <fullName evidence="3">p-loop containing nucleoside triphosphate hydrolase protein</fullName>
    </submittedName>
</protein>
<dbReference type="GO" id="GO:1990275">
    <property type="term" value="F:preribosome binding"/>
    <property type="evidence" value="ECO:0007669"/>
    <property type="project" value="TreeGrafter"/>
</dbReference>
<organism evidence="3 4">
    <name type="scientific">Schizopora paradoxa</name>
    <dbReference type="NCBI Taxonomy" id="27342"/>
    <lineage>
        <taxon>Eukaryota</taxon>
        <taxon>Fungi</taxon>
        <taxon>Dikarya</taxon>
        <taxon>Basidiomycota</taxon>
        <taxon>Agaricomycotina</taxon>
        <taxon>Agaricomycetes</taxon>
        <taxon>Hymenochaetales</taxon>
        <taxon>Schizoporaceae</taxon>
        <taxon>Schizopora</taxon>
    </lineage>
</organism>
<evidence type="ECO:0000259" key="2">
    <source>
        <dbReference type="SMART" id="SM00382"/>
    </source>
</evidence>
<dbReference type="InterPro" id="IPR003959">
    <property type="entry name" value="ATPase_AAA_core"/>
</dbReference>
<gene>
    <name evidence="3" type="ORF">SCHPADRAFT_825185</name>
</gene>